<sequence length="105" mass="12149">MLDLISVLLRAHFLLVIQALFSLIGTFVLLHRSSREVFAEIQRQKHPQDSSSRFANPNAYGWVGRQGRAEADMMLAEPKRVVVGLWLAWLAHALFVFLPPEYRFW</sequence>
<evidence type="ECO:0000313" key="3">
    <source>
        <dbReference type="Proteomes" id="UP001597295"/>
    </source>
</evidence>
<comment type="caution">
    <text evidence="2">The sequence shown here is derived from an EMBL/GenBank/DDBJ whole genome shotgun (WGS) entry which is preliminary data.</text>
</comment>
<dbReference type="Proteomes" id="UP001597295">
    <property type="component" value="Unassembled WGS sequence"/>
</dbReference>
<evidence type="ECO:0000256" key="1">
    <source>
        <dbReference type="SAM" id="Phobius"/>
    </source>
</evidence>
<feature type="transmembrane region" description="Helical" evidence="1">
    <location>
        <begin position="12"/>
        <end position="30"/>
    </location>
</feature>
<dbReference type="EMBL" id="JBHUIP010000013">
    <property type="protein sequence ID" value="MFD2264487.1"/>
    <property type="molecule type" value="Genomic_DNA"/>
</dbReference>
<keyword evidence="1" id="KW-0472">Membrane</keyword>
<name>A0ABW5DU96_9PROT</name>
<evidence type="ECO:0000313" key="2">
    <source>
        <dbReference type="EMBL" id="MFD2264487.1"/>
    </source>
</evidence>
<gene>
    <name evidence="2" type="ORF">ACFSM5_16400</name>
</gene>
<keyword evidence="1" id="KW-0812">Transmembrane</keyword>
<feature type="transmembrane region" description="Helical" evidence="1">
    <location>
        <begin position="81"/>
        <end position="98"/>
    </location>
</feature>
<keyword evidence="1" id="KW-1133">Transmembrane helix</keyword>
<protein>
    <submittedName>
        <fullName evidence="2">Uncharacterized protein</fullName>
    </submittedName>
</protein>
<keyword evidence="3" id="KW-1185">Reference proteome</keyword>
<proteinExistence type="predicted"/>
<accession>A0ABW5DU96</accession>
<organism evidence="2 3">
    <name type="scientific">Lacibacterium aquatile</name>
    <dbReference type="NCBI Taxonomy" id="1168082"/>
    <lineage>
        <taxon>Bacteria</taxon>
        <taxon>Pseudomonadati</taxon>
        <taxon>Pseudomonadota</taxon>
        <taxon>Alphaproteobacteria</taxon>
        <taxon>Rhodospirillales</taxon>
        <taxon>Rhodospirillaceae</taxon>
    </lineage>
</organism>
<dbReference type="RefSeq" id="WP_379877575.1">
    <property type="nucleotide sequence ID" value="NZ_JBHUIP010000013.1"/>
</dbReference>
<reference evidence="3" key="1">
    <citation type="journal article" date="2019" name="Int. J. Syst. Evol. Microbiol.">
        <title>The Global Catalogue of Microorganisms (GCM) 10K type strain sequencing project: providing services to taxonomists for standard genome sequencing and annotation.</title>
        <authorList>
            <consortium name="The Broad Institute Genomics Platform"/>
            <consortium name="The Broad Institute Genome Sequencing Center for Infectious Disease"/>
            <person name="Wu L."/>
            <person name="Ma J."/>
        </authorList>
    </citation>
    <scope>NUCLEOTIDE SEQUENCE [LARGE SCALE GENOMIC DNA]</scope>
    <source>
        <strain evidence="3">CGMCC 1.19062</strain>
    </source>
</reference>